<organism evidence="5 6">
    <name type="scientific">Cohnella zeiphila</name>
    <dbReference type="NCBI Taxonomy" id="2761120"/>
    <lineage>
        <taxon>Bacteria</taxon>
        <taxon>Bacillati</taxon>
        <taxon>Bacillota</taxon>
        <taxon>Bacilli</taxon>
        <taxon>Bacillales</taxon>
        <taxon>Paenibacillaceae</taxon>
        <taxon>Cohnella</taxon>
    </lineage>
</organism>
<name>A0A7X0ST99_9BACL</name>
<feature type="transmembrane region" description="Helical" evidence="3">
    <location>
        <begin position="104"/>
        <end position="124"/>
    </location>
</feature>
<feature type="domain" description="Putative zinc-finger" evidence="4">
    <location>
        <begin position="5"/>
        <end position="39"/>
    </location>
</feature>
<comment type="caution">
    <text evidence="5">The sequence shown here is derived from an EMBL/GenBank/DDBJ whole genome shotgun (WGS) entry which is preliminary data.</text>
</comment>
<dbReference type="InterPro" id="IPR027383">
    <property type="entry name" value="Znf_put"/>
</dbReference>
<dbReference type="Gene3D" id="1.10.10.1320">
    <property type="entry name" value="Anti-sigma factor, zinc-finger domain"/>
    <property type="match status" value="1"/>
</dbReference>
<keyword evidence="3" id="KW-0472">Membrane</keyword>
<proteinExistence type="inferred from homology"/>
<gene>
    <name evidence="5" type="ORF">H7C18_32995</name>
</gene>
<dbReference type="EMBL" id="JACJVO010000056">
    <property type="protein sequence ID" value="MBB6735739.1"/>
    <property type="molecule type" value="Genomic_DNA"/>
</dbReference>
<evidence type="ECO:0000256" key="3">
    <source>
        <dbReference type="SAM" id="Phobius"/>
    </source>
</evidence>
<keyword evidence="3" id="KW-1133">Transmembrane helix</keyword>
<keyword evidence="6" id="KW-1185">Reference proteome</keyword>
<evidence type="ECO:0000313" key="6">
    <source>
        <dbReference type="Proteomes" id="UP000564644"/>
    </source>
</evidence>
<dbReference type="RefSeq" id="WP_185133391.1">
    <property type="nucleotide sequence ID" value="NZ_JACJVO010000056.1"/>
</dbReference>
<accession>A0A7X0ST99</accession>
<protein>
    <recommendedName>
        <fullName evidence="2">Anti-sigma-W factor RsiW</fullName>
    </recommendedName>
</protein>
<dbReference type="InterPro" id="IPR041916">
    <property type="entry name" value="Anti_sigma_zinc_sf"/>
</dbReference>
<keyword evidence="3" id="KW-0812">Transmembrane</keyword>
<sequence>MKSDCGLIQERFIDYWDGTADSAERLTVEAHLAECPDCAAEFRLWEESSNLIRDMQFDDELYGDDATAAELNQNVMNRIYAEERWFMPALRHSYSFSRGFRLKIGGLLASLTALFLVGFMYTLYERFHASTAPVTGVMETADAYEAGSHVKSSVFVDVPVASLSDPIVLHVSPAMPEYWVAFSLVGVVMTLLILNWFTRVRA</sequence>
<dbReference type="AlphaFoldDB" id="A0A7X0ST99"/>
<reference evidence="5 6" key="1">
    <citation type="submission" date="2020-08" db="EMBL/GenBank/DDBJ databases">
        <title>Cohnella phylogeny.</title>
        <authorList>
            <person name="Dunlap C."/>
        </authorList>
    </citation>
    <scope>NUCLEOTIDE SEQUENCE [LARGE SCALE GENOMIC DNA]</scope>
    <source>
        <strain evidence="5 6">CBP 2801</strain>
    </source>
</reference>
<evidence type="ECO:0000256" key="2">
    <source>
        <dbReference type="ARBA" id="ARBA00024438"/>
    </source>
</evidence>
<evidence type="ECO:0000256" key="1">
    <source>
        <dbReference type="ARBA" id="ARBA00024353"/>
    </source>
</evidence>
<feature type="transmembrane region" description="Helical" evidence="3">
    <location>
        <begin position="178"/>
        <end position="197"/>
    </location>
</feature>
<dbReference type="Pfam" id="PF13490">
    <property type="entry name" value="zf-HC2"/>
    <property type="match status" value="1"/>
</dbReference>
<comment type="similarity">
    <text evidence="1">Belongs to the zinc-associated anti-sigma factor (ZAS) superfamily. Anti-sigma-W factor family.</text>
</comment>
<evidence type="ECO:0000313" key="5">
    <source>
        <dbReference type="EMBL" id="MBB6735739.1"/>
    </source>
</evidence>
<evidence type="ECO:0000259" key="4">
    <source>
        <dbReference type="Pfam" id="PF13490"/>
    </source>
</evidence>
<dbReference type="Proteomes" id="UP000564644">
    <property type="component" value="Unassembled WGS sequence"/>
</dbReference>